<accession>A0A846N236</accession>
<comment type="caution">
    <text evidence="1">The sequence shown here is derived from an EMBL/GenBank/DDBJ whole genome shotgun (WGS) entry which is preliminary data.</text>
</comment>
<keyword evidence="1" id="KW-0808">Transferase</keyword>
<reference evidence="1 2" key="1">
    <citation type="submission" date="2020-03" db="EMBL/GenBank/DDBJ databases">
        <title>Genomic Encyclopedia of Type Strains, Phase IV (KMG-IV): sequencing the most valuable type-strain genomes for metagenomic binning, comparative biology and taxonomic classification.</title>
        <authorList>
            <person name="Goeker M."/>
        </authorList>
    </citation>
    <scope>NUCLEOTIDE SEQUENCE [LARGE SCALE GENOMIC DNA]</scope>
    <source>
        <strain evidence="1 2">DSM 19867</strain>
    </source>
</reference>
<dbReference type="InterPro" id="IPR016181">
    <property type="entry name" value="Acyl_CoA_acyltransferase"/>
</dbReference>
<dbReference type="Proteomes" id="UP000570514">
    <property type="component" value="Unassembled WGS sequence"/>
</dbReference>
<keyword evidence="2" id="KW-1185">Reference proteome</keyword>
<evidence type="ECO:0000313" key="1">
    <source>
        <dbReference type="EMBL" id="NIK90044.1"/>
    </source>
</evidence>
<dbReference type="Gene3D" id="3.40.630.30">
    <property type="match status" value="1"/>
</dbReference>
<proteinExistence type="predicted"/>
<gene>
    <name evidence="1" type="ORF">FHS83_003362</name>
</gene>
<evidence type="ECO:0000313" key="2">
    <source>
        <dbReference type="Proteomes" id="UP000570514"/>
    </source>
</evidence>
<organism evidence="1 2">
    <name type="scientific">Rhizomicrobium palustre</name>
    <dbReference type="NCBI Taxonomy" id="189966"/>
    <lineage>
        <taxon>Bacteria</taxon>
        <taxon>Pseudomonadati</taxon>
        <taxon>Pseudomonadota</taxon>
        <taxon>Alphaproteobacteria</taxon>
        <taxon>Micropepsales</taxon>
        <taxon>Micropepsaceae</taxon>
        <taxon>Rhizomicrobium</taxon>
    </lineage>
</organism>
<dbReference type="EMBL" id="JAASRM010000001">
    <property type="protein sequence ID" value="NIK90044.1"/>
    <property type="molecule type" value="Genomic_DNA"/>
</dbReference>
<dbReference type="RefSeq" id="WP_167084259.1">
    <property type="nucleotide sequence ID" value="NZ_BAAADC010000001.1"/>
</dbReference>
<sequence length="193" mass="21770">MVELVPLTGPAIAAHIGDLARLRITVFRDWPYLYEGDEAYERDYLSVFANTQDALVVLAIDNGAVVGASTGMPLLAEQDYVRAPFQKAGIDEAPIFYFSESVLLFSYRGQGIGVRFFEAREDFARQKHEWAYFCGVVRADNHPARPSDFVPLDAFWKKRGYAPVSGLTASFSWKDIGDSDETTKPMAFWRKRL</sequence>
<dbReference type="AlphaFoldDB" id="A0A846N236"/>
<name>A0A846N236_9PROT</name>
<protein>
    <submittedName>
        <fullName evidence="1">GNAT superfamily N-acetyltransferase</fullName>
    </submittedName>
</protein>
<dbReference type="GO" id="GO:0016740">
    <property type="term" value="F:transferase activity"/>
    <property type="evidence" value="ECO:0007669"/>
    <property type="project" value="UniProtKB-KW"/>
</dbReference>
<dbReference type="SUPFAM" id="SSF55729">
    <property type="entry name" value="Acyl-CoA N-acyltransferases (Nat)"/>
    <property type="match status" value="1"/>
</dbReference>